<comment type="caution">
    <text evidence="1">The sequence shown here is derived from an EMBL/GenBank/DDBJ whole genome shotgun (WGS) entry which is preliminary data.</text>
</comment>
<gene>
    <name evidence="1" type="ORF">CLV97_105120</name>
</gene>
<dbReference type="EMBL" id="PVNE01000005">
    <property type="protein sequence ID" value="PRX41689.1"/>
    <property type="molecule type" value="Genomic_DNA"/>
</dbReference>
<dbReference type="RefSeq" id="WP_170070362.1">
    <property type="nucleotide sequence ID" value="NZ_PVNE01000005.1"/>
</dbReference>
<organism evidence="1 2">
    <name type="scientific">Planifilum fimeticola</name>
    <dbReference type="NCBI Taxonomy" id="201975"/>
    <lineage>
        <taxon>Bacteria</taxon>
        <taxon>Bacillati</taxon>
        <taxon>Bacillota</taxon>
        <taxon>Bacilli</taxon>
        <taxon>Bacillales</taxon>
        <taxon>Thermoactinomycetaceae</taxon>
        <taxon>Planifilum</taxon>
    </lineage>
</organism>
<name>A0A2T0LH76_9BACL</name>
<reference evidence="1 2" key="1">
    <citation type="submission" date="2018-03" db="EMBL/GenBank/DDBJ databases">
        <title>Genomic Encyclopedia of Archaeal and Bacterial Type Strains, Phase II (KMG-II): from individual species to whole genera.</title>
        <authorList>
            <person name="Goeker M."/>
        </authorList>
    </citation>
    <scope>NUCLEOTIDE SEQUENCE [LARGE SCALE GENOMIC DNA]</scope>
    <source>
        <strain evidence="1 2">DSM 44946</strain>
    </source>
</reference>
<accession>A0A2T0LH76</accession>
<protein>
    <submittedName>
        <fullName evidence="1">YqzE-like protein</fullName>
    </submittedName>
</protein>
<proteinExistence type="predicted"/>
<evidence type="ECO:0000313" key="1">
    <source>
        <dbReference type="EMBL" id="PRX41689.1"/>
    </source>
</evidence>
<keyword evidence="2" id="KW-1185">Reference proteome</keyword>
<evidence type="ECO:0000313" key="2">
    <source>
        <dbReference type="Proteomes" id="UP000237797"/>
    </source>
</evidence>
<dbReference type="Pfam" id="PF14038">
    <property type="entry name" value="YqzE"/>
    <property type="match status" value="1"/>
</dbReference>
<dbReference type="InterPro" id="IPR025622">
    <property type="entry name" value="YqzE"/>
</dbReference>
<sequence>MSFKDWITYLLERLVWFMETPREERKKERNVRKEPWATRWFGLIPLSMKMAVDKQKSRLRSRS</sequence>
<dbReference type="Proteomes" id="UP000237797">
    <property type="component" value="Unassembled WGS sequence"/>
</dbReference>
<dbReference type="AlphaFoldDB" id="A0A2T0LH76"/>